<feature type="transmembrane region" description="Helical" evidence="1">
    <location>
        <begin position="12"/>
        <end position="30"/>
    </location>
</feature>
<feature type="transmembrane region" description="Helical" evidence="1">
    <location>
        <begin position="57"/>
        <end position="81"/>
    </location>
</feature>
<evidence type="ECO:0000256" key="1">
    <source>
        <dbReference type="SAM" id="Phobius"/>
    </source>
</evidence>
<evidence type="ECO:0000313" key="3">
    <source>
        <dbReference type="Proteomes" id="UP000019243"/>
    </source>
</evidence>
<keyword evidence="1" id="KW-1133">Transmembrane helix</keyword>
<dbReference type="TCDB" id="9.B.98.1.6">
    <property type="family name" value="the duf95 (duf95) family"/>
</dbReference>
<keyword evidence="3" id="KW-1185">Reference proteome</keyword>
<keyword evidence="1" id="KW-0812">Transmembrane</keyword>
<dbReference type="STRING" id="1265861.BCAMP_00025"/>
<dbReference type="EMBL" id="AODH01000001">
    <property type="protein sequence ID" value="EUJ42138.1"/>
    <property type="molecule type" value="Genomic_DNA"/>
</dbReference>
<sequence length="168" mass="19647">MKIERKELVKFTVIILIFNIVLVFLTVLFFKRMDSNIPLATPAYGVKFSYEIIKHNLFHLIMTLLTFPISALTISINWLLISFSIGLAIHLTGLDMTLYYLLPHGLIEMPTVIFYQFLAWKMMIQFWQKQQLTPIICFLKDNRYYLMLTILATILSGIIEGSGWKLFM</sequence>
<feature type="transmembrane region" description="Helical" evidence="1">
    <location>
        <begin position="144"/>
        <end position="164"/>
    </location>
</feature>
<gene>
    <name evidence="2" type="ORF">BCAMP_00025</name>
</gene>
<evidence type="ECO:0008006" key="4">
    <source>
        <dbReference type="Google" id="ProtNLM"/>
    </source>
</evidence>
<dbReference type="RefSeq" id="WP_035312697.1">
    <property type="nucleotide sequence ID" value="NZ_AODH01000001.1"/>
</dbReference>
<evidence type="ECO:0000313" key="2">
    <source>
        <dbReference type="EMBL" id="EUJ42138.1"/>
    </source>
</evidence>
<dbReference type="Proteomes" id="UP000019243">
    <property type="component" value="Unassembled WGS sequence"/>
</dbReference>
<organism evidence="2 3">
    <name type="scientific">Brochothrix campestris FSL F6-1037</name>
    <dbReference type="NCBI Taxonomy" id="1265861"/>
    <lineage>
        <taxon>Bacteria</taxon>
        <taxon>Bacillati</taxon>
        <taxon>Bacillota</taxon>
        <taxon>Bacilli</taxon>
        <taxon>Bacillales</taxon>
        <taxon>Listeriaceae</taxon>
        <taxon>Brochothrix</taxon>
    </lineage>
</organism>
<accession>W7DA51</accession>
<name>W7DA51_9LIST</name>
<protein>
    <recommendedName>
        <fullName evidence="4">Stage II sporulation protein M</fullName>
    </recommendedName>
</protein>
<keyword evidence="1" id="KW-0472">Membrane</keyword>
<feature type="transmembrane region" description="Helical" evidence="1">
    <location>
        <begin position="101"/>
        <end position="123"/>
    </location>
</feature>
<comment type="caution">
    <text evidence="2">The sequence shown here is derived from an EMBL/GenBank/DDBJ whole genome shotgun (WGS) entry which is preliminary data.</text>
</comment>
<dbReference type="AlphaFoldDB" id="W7DA51"/>
<reference evidence="2 3" key="1">
    <citation type="submission" date="2012-12" db="EMBL/GenBank/DDBJ databases">
        <title>Novel taxa of Listeriaceae from agricultural environments in the United States.</title>
        <authorList>
            <person name="den Bakker H.C."/>
            <person name="Allred A."/>
            <person name="Warchocki S."/>
            <person name="Wright E.M."/>
            <person name="Burrell A."/>
            <person name="Nightingale K.K."/>
            <person name="Kephart D."/>
            <person name="Wiedmann M."/>
        </authorList>
    </citation>
    <scope>NUCLEOTIDE SEQUENCE [LARGE SCALE GENOMIC DNA]</scope>
    <source>
        <strain evidence="2 3">FSL F6-1037</strain>
    </source>
</reference>
<proteinExistence type="predicted"/>